<proteinExistence type="predicted"/>
<dbReference type="AlphaFoldDB" id="A0AAE1Q090"/>
<feature type="compositionally biased region" description="Low complexity" evidence="1">
    <location>
        <begin position="1"/>
        <end position="10"/>
    </location>
</feature>
<accession>A0AAE1Q090</accession>
<sequence length="85" mass="9284">MIPTSTTPSPHLTLAEHTSSGNMIPTSTTPSPHLTLAEHTSSGNMIPTSTTPSPHSGRTYLFWQYDPYLNHSITSLWQNIPLLAI</sequence>
<dbReference type="Proteomes" id="UP001292094">
    <property type="component" value="Unassembled WGS sequence"/>
</dbReference>
<evidence type="ECO:0000313" key="3">
    <source>
        <dbReference type="Proteomes" id="UP001292094"/>
    </source>
</evidence>
<gene>
    <name evidence="2" type="ORF">Pmani_011696</name>
</gene>
<feature type="compositionally biased region" description="Polar residues" evidence="1">
    <location>
        <begin position="38"/>
        <end position="54"/>
    </location>
</feature>
<keyword evidence="3" id="KW-1185">Reference proteome</keyword>
<name>A0AAE1Q090_9EUCA</name>
<organism evidence="2 3">
    <name type="scientific">Petrolisthes manimaculis</name>
    <dbReference type="NCBI Taxonomy" id="1843537"/>
    <lineage>
        <taxon>Eukaryota</taxon>
        <taxon>Metazoa</taxon>
        <taxon>Ecdysozoa</taxon>
        <taxon>Arthropoda</taxon>
        <taxon>Crustacea</taxon>
        <taxon>Multicrustacea</taxon>
        <taxon>Malacostraca</taxon>
        <taxon>Eumalacostraca</taxon>
        <taxon>Eucarida</taxon>
        <taxon>Decapoda</taxon>
        <taxon>Pleocyemata</taxon>
        <taxon>Anomura</taxon>
        <taxon>Galatheoidea</taxon>
        <taxon>Porcellanidae</taxon>
        <taxon>Petrolisthes</taxon>
    </lineage>
</organism>
<comment type="caution">
    <text evidence="2">The sequence shown here is derived from an EMBL/GenBank/DDBJ whole genome shotgun (WGS) entry which is preliminary data.</text>
</comment>
<protein>
    <submittedName>
        <fullName evidence="2">Uncharacterized protein</fullName>
    </submittedName>
</protein>
<reference evidence="2" key="1">
    <citation type="submission" date="2023-11" db="EMBL/GenBank/DDBJ databases">
        <title>Genome assemblies of two species of porcelain crab, Petrolisthes cinctipes and Petrolisthes manimaculis (Anomura: Porcellanidae).</title>
        <authorList>
            <person name="Angst P."/>
        </authorList>
    </citation>
    <scope>NUCLEOTIDE SEQUENCE</scope>
    <source>
        <strain evidence="2">PB745_02</strain>
        <tissue evidence="2">Gill</tissue>
    </source>
</reference>
<evidence type="ECO:0000313" key="2">
    <source>
        <dbReference type="EMBL" id="KAK4317216.1"/>
    </source>
</evidence>
<feature type="region of interest" description="Disordered" evidence="1">
    <location>
        <begin position="1"/>
        <end position="54"/>
    </location>
</feature>
<evidence type="ECO:0000256" key="1">
    <source>
        <dbReference type="SAM" id="MobiDB-lite"/>
    </source>
</evidence>
<dbReference type="EMBL" id="JAWZYT010000939">
    <property type="protein sequence ID" value="KAK4317216.1"/>
    <property type="molecule type" value="Genomic_DNA"/>
</dbReference>